<reference evidence="1 2" key="2">
    <citation type="journal article" date="2015" name="Stand. Genomic Sci.">
        <title>High quality draft genomic sequence of Flavobacterium enshiense DK69(T) and comparison among Flavobacterium genomes.</title>
        <authorList>
            <person name="Zeng Z."/>
            <person name="Chen C."/>
            <person name="Du H."/>
            <person name="Wang G."/>
            <person name="Li M."/>
        </authorList>
    </citation>
    <scope>NUCLEOTIDE SEQUENCE [LARGE SCALE GENOMIC DNA]</scope>
    <source>
        <strain evidence="1 2">DK69</strain>
    </source>
</reference>
<gene>
    <name evidence="1" type="ORF">Q767_10745</name>
</gene>
<dbReference type="AlphaFoldDB" id="V6S7C1"/>
<proteinExistence type="predicted"/>
<name>V6S7C1_9FLAO</name>
<dbReference type="RefSeq" id="WP_023573840.1">
    <property type="nucleotide sequence ID" value="NZ_AVCS01000013.1"/>
</dbReference>
<accession>V6S7C1</accession>
<dbReference type="Proteomes" id="UP000030149">
    <property type="component" value="Unassembled WGS sequence"/>
</dbReference>
<dbReference type="PATRIC" id="fig|1107311.3.peg.1818"/>
<evidence type="ECO:0000313" key="1">
    <source>
        <dbReference type="EMBL" id="KGO95685.1"/>
    </source>
</evidence>
<evidence type="ECO:0000313" key="2">
    <source>
        <dbReference type="Proteomes" id="UP000030149"/>
    </source>
</evidence>
<protein>
    <submittedName>
        <fullName evidence="1">Uncharacterized protein</fullName>
    </submittedName>
</protein>
<dbReference type="EMBL" id="JRLZ01000009">
    <property type="protein sequence ID" value="KGO95685.1"/>
    <property type="molecule type" value="Genomic_DNA"/>
</dbReference>
<sequence length="145" mass="16840">MTIKANKENIVSDILYLLYANTTYLESFAQISAKMPMGRRTFDKYWNEANLRYREERQAIQMELKEDSKLQAKKHLKMALMTKEEALIKLQEIVINGKRDSDKINAIRAIVEIEDWKASIKSDVIMAGISPIFPQNPLIDNIFET</sequence>
<comment type="caution">
    <text evidence="1">The sequence shown here is derived from an EMBL/GenBank/DDBJ whole genome shotgun (WGS) entry which is preliminary data.</text>
</comment>
<organism evidence="1 2">
    <name type="scientific">Flavobacterium enshiense DK69</name>
    <dbReference type="NCBI Taxonomy" id="1107311"/>
    <lineage>
        <taxon>Bacteria</taxon>
        <taxon>Pseudomonadati</taxon>
        <taxon>Bacteroidota</taxon>
        <taxon>Flavobacteriia</taxon>
        <taxon>Flavobacteriales</taxon>
        <taxon>Flavobacteriaceae</taxon>
        <taxon>Flavobacterium</taxon>
    </lineage>
</organism>
<reference evidence="2" key="1">
    <citation type="submission" date="2013-09" db="EMBL/GenBank/DDBJ databases">
        <authorList>
            <person name="Zeng Z."/>
            <person name="Chen C."/>
        </authorList>
    </citation>
    <scope>NUCLEOTIDE SEQUENCE [LARGE SCALE GENOMIC DNA]</scope>
    <source>
        <strain evidence="2">DK69</strain>
    </source>
</reference>
<keyword evidence="2" id="KW-1185">Reference proteome</keyword>